<evidence type="ECO:0000259" key="1">
    <source>
        <dbReference type="Pfam" id="PF03625"/>
    </source>
</evidence>
<evidence type="ECO:0000313" key="2">
    <source>
        <dbReference type="EMBL" id="QEC69188.1"/>
    </source>
</evidence>
<organism evidence="2 3">
    <name type="scientific">Panacibacter ginsenosidivorans</name>
    <dbReference type="NCBI Taxonomy" id="1813871"/>
    <lineage>
        <taxon>Bacteria</taxon>
        <taxon>Pseudomonadati</taxon>
        <taxon>Bacteroidota</taxon>
        <taxon>Chitinophagia</taxon>
        <taxon>Chitinophagales</taxon>
        <taxon>Chitinophagaceae</taxon>
        <taxon>Panacibacter</taxon>
    </lineage>
</organism>
<dbReference type="PANTHER" id="PTHR38342:SF1">
    <property type="entry name" value="SLR5037 PROTEIN"/>
    <property type="match status" value="1"/>
</dbReference>
<reference evidence="2 3" key="1">
    <citation type="journal article" date="2016" name="Int. J. Syst. Evol. Microbiol.">
        <title>Panacibacter ginsenosidivorans gen. nov., sp. nov., with ginsenoside converting activity isolated from soil of a ginseng field.</title>
        <authorList>
            <person name="Siddiqi M.Z."/>
            <person name="Muhammad Shafi S."/>
            <person name="Choi K.D."/>
            <person name="Im W.T."/>
        </authorList>
    </citation>
    <scope>NUCLEOTIDE SEQUENCE [LARGE SCALE GENOMIC DNA]</scope>
    <source>
        <strain evidence="2 3">Gsoil1550</strain>
    </source>
</reference>
<dbReference type="PANTHER" id="PTHR38342">
    <property type="entry name" value="SLR5037 PROTEIN"/>
    <property type="match status" value="1"/>
</dbReference>
<dbReference type="EMBL" id="CP042435">
    <property type="protein sequence ID" value="QEC69188.1"/>
    <property type="molecule type" value="Genomic_DNA"/>
</dbReference>
<sequence>MEYHFSKTVNISFEEEVEKVIAELQKEGFGIITRIDMKETLKKKINVDFRKYIILGACNPRYAYEALLEEDKLGVFLPCNVVIQEHEVGKVEISIVNPEELMHSVSDLNLRTFATEIKESLQQVLNNC</sequence>
<dbReference type="RefSeq" id="WP_147191984.1">
    <property type="nucleotide sequence ID" value="NZ_CP042435.1"/>
</dbReference>
<accession>A0A5B8VFT8</accession>
<keyword evidence="3" id="KW-1185">Reference proteome</keyword>
<dbReference type="Proteomes" id="UP000321533">
    <property type="component" value="Chromosome"/>
</dbReference>
<dbReference type="Pfam" id="PF03625">
    <property type="entry name" value="DUF302"/>
    <property type="match status" value="1"/>
</dbReference>
<dbReference type="InterPro" id="IPR005180">
    <property type="entry name" value="DUF302"/>
</dbReference>
<dbReference type="AlphaFoldDB" id="A0A5B8VFT8"/>
<dbReference type="InterPro" id="IPR035923">
    <property type="entry name" value="TT1751-like_sf"/>
</dbReference>
<dbReference type="SUPFAM" id="SSF103247">
    <property type="entry name" value="TT1751-like"/>
    <property type="match status" value="1"/>
</dbReference>
<name>A0A5B8VFT8_9BACT</name>
<dbReference type="CDD" id="cd14797">
    <property type="entry name" value="DUF302"/>
    <property type="match status" value="1"/>
</dbReference>
<proteinExistence type="predicted"/>
<dbReference type="Gene3D" id="3.30.310.70">
    <property type="entry name" value="TT1751-like domain"/>
    <property type="match status" value="1"/>
</dbReference>
<gene>
    <name evidence="2" type="ORF">FRZ67_18415</name>
</gene>
<evidence type="ECO:0000313" key="3">
    <source>
        <dbReference type="Proteomes" id="UP000321533"/>
    </source>
</evidence>
<dbReference type="KEGG" id="pgin:FRZ67_18415"/>
<dbReference type="InterPro" id="IPR016796">
    <property type="entry name" value="UCP021774"/>
</dbReference>
<dbReference type="PIRSF" id="PIRSF021774">
    <property type="entry name" value="UCP021774"/>
    <property type="match status" value="1"/>
</dbReference>
<protein>
    <submittedName>
        <fullName evidence="2">DUF302 domain-containing protein</fullName>
    </submittedName>
</protein>
<feature type="domain" description="DUF302" evidence="1">
    <location>
        <begin position="35"/>
        <end position="98"/>
    </location>
</feature>
<dbReference type="OrthoDB" id="9791067at2"/>